<feature type="domain" description="Cation efflux protein transmembrane" evidence="8">
    <location>
        <begin position="12"/>
        <end position="203"/>
    </location>
</feature>
<dbReference type="InterPro" id="IPR002524">
    <property type="entry name" value="Cation_efflux"/>
</dbReference>
<protein>
    <submittedName>
        <fullName evidence="10">Cation diffusion facilitator family transporter</fullName>
    </submittedName>
</protein>
<comment type="similarity">
    <text evidence="2">Belongs to the cation diffusion facilitator (CDF) transporter (TC 2.A.4) family.</text>
</comment>
<comment type="subcellular location">
    <subcellularLocation>
        <location evidence="1">Membrane</location>
        <topology evidence="1">Multi-pass membrane protein</topology>
    </subcellularLocation>
</comment>
<evidence type="ECO:0000256" key="7">
    <source>
        <dbReference type="SAM" id="Phobius"/>
    </source>
</evidence>
<dbReference type="SUPFAM" id="SSF161111">
    <property type="entry name" value="Cation efflux protein transmembrane domain-like"/>
    <property type="match status" value="1"/>
</dbReference>
<dbReference type="GO" id="GO:0008324">
    <property type="term" value="F:monoatomic cation transmembrane transporter activity"/>
    <property type="evidence" value="ECO:0007669"/>
    <property type="project" value="InterPro"/>
</dbReference>
<evidence type="ECO:0000259" key="9">
    <source>
        <dbReference type="Pfam" id="PF16916"/>
    </source>
</evidence>
<feature type="transmembrane region" description="Helical" evidence="7">
    <location>
        <begin position="82"/>
        <end position="101"/>
    </location>
</feature>
<dbReference type="PANTHER" id="PTHR43840:SF50">
    <property type="entry name" value="MANGANESE EFFLUX SYSTEM PROTEIN MNES"/>
    <property type="match status" value="1"/>
</dbReference>
<dbReference type="InterPro" id="IPR050291">
    <property type="entry name" value="CDF_Transporter"/>
</dbReference>
<evidence type="ECO:0000313" key="10">
    <source>
        <dbReference type="EMBL" id="RAK18440.1"/>
    </source>
</evidence>
<feature type="transmembrane region" description="Helical" evidence="7">
    <location>
        <begin position="153"/>
        <end position="173"/>
    </location>
</feature>
<evidence type="ECO:0000313" key="11">
    <source>
        <dbReference type="Proteomes" id="UP000248555"/>
    </source>
</evidence>
<dbReference type="EMBL" id="QLMH01000010">
    <property type="protein sequence ID" value="RAK18440.1"/>
    <property type="molecule type" value="Genomic_DNA"/>
</dbReference>
<dbReference type="AlphaFoldDB" id="A0A327YBI9"/>
<proteinExistence type="inferred from homology"/>
<dbReference type="Gene3D" id="3.30.70.1350">
    <property type="entry name" value="Cation efflux protein, cytoplasmic domain"/>
    <property type="match status" value="1"/>
</dbReference>
<dbReference type="Gene3D" id="1.20.1510.10">
    <property type="entry name" value="Cation efflux protein transmembrane domain"/>
    <property type="match status" value="1"/>
</dbReference>
<keyword evidence="4 7" id="KW-0812">Transmembrane</keyword>
<feature type="domain" description="Cation efflux protein cytoplasmic" evidence="9">
    <location>
        <begin position="209"/>
        <end position="283"/>
    </location>
</feature>
<dbReference type="InterPro" id="IPR027470">
    <property type="entry name" value="Cation_efflux_CTD"/>
</dbReference>
<keyword evidence="6 7" id="KW-0472">Membrane</keyword>
<dbReference type="FunFam" id="1.20.1510.10:FF:000006">
    <property type="entry name" value="Divalent cation efflux transporter"/>
    <property type="match status" value="1"/>
</dbReference>
<keyword evidence="5 7" id="KW-1133">Transmembrane helix</keyword>
<dbReference type="InterPro" id="IPR036837">
    <property type="entry name" value="Cation_efflux_CTD_sf"/>
</dbReference>
<organism evidence="10 11">
    <name type="scientific">Paranoxybacillus vitaminiphilus</name>
    <dbReference type="NCBI Taxonomy" id="581036"/>
    <lineage>
        <taxon>Bacteria</taxon>
        <taxon>Bacillati</taxon>
        <taxon>Bacillota</taxon>
        <taxon>Bacilli</taxon>
        <taxon>Bacillales</taxon>
        <taxon>Anoxybacillaceae</taxon>
        <taxon>Paranoxybacillus</taxon>
    </lineage>
</organism>
<dbReference type="InterPro" id="IPR027469">
    <property type="entry name" value="Cation_efflux_TMD_sf"/>
</dbReference>
<evidence type="ECO:0000256" key="1">
    <source>
        <dbReference type="ARBA" id="ARBA00004141"/>
    </source>
</evidence>
<reference evidence="10 11" key="1">
    <citation type="submission" date="2018-06" db="EMBL/GenBank/DDBJ databases">
        <title>Genomic Encyclopedia of Type Strains, Phase III (KMG-III): the genomes of soil and plant-associated and newly described type strains.</title>
        <authorList>
            <person name="Whitman W."/>
        </authorList>
    </citation>
    <scope>NUCLEOTIDE SEQUENCE [LARGE SCALE GENOMIC DNA]</scope>
    <source>
        <strain evidence="10 11">CGMCC 1.8979</strain>
    </source>
</reference>
<dbReference type="SUPFAM" id="SSF160240">
    <property type="entry name" value="Cation efflux protein cytoplasmic domain-like"/>
    <property type="match status" value="1"/>
</dbReference>
<dbReference type="InterPro" id="IPR058533">
    <property type="entry name" value="Cation_efflux_TM"/>
</dbReference>
<name>A0A327YBI9_9BACL</name>
<keyword evidence="11" id="KW-1185">Reference proteome</keyword>
<dbReference type="Pfam" id="PF01545">
    <property type="entry name" value="Cation_efflux"/>
    <property type="match status" value="1"/>
</dbReference>
<feature type="transmembrane region" description="Helical" evidence="7">
    <location>
        <begin position="113"/>
        <end position="132"/>
    </location>
</feature>
<evidence type="ECO:0000256" key="6">
    <source>
        <dbReference type="ARBA" id="ARBA00023136"/>
    </source>
</evidence>
<dbReference type="Pfam" id="PF16916">
    <property type="entry name" value="ZT_dimer"/>
    <property type="match status" value="1"/>
</dbReference>
<evidence type="ECO:0000256" key="4">
    <source>
        <dbReference type="ARBA" id="ARBA00022692"/>
    </source>
</evidence>
<accession>A0A327YBI9</accession>
<sequence>MNKNMTPEAGAWLSIGAYIGLSVIKLIVGYIANSQALRADGLNNLSDIVVSAAILIGLKISKKPRDHNHPYGHSRAEHISSLVAAFLMMFIGMEVLIEGFYSIVHFKKEAPEWLAAWTGGFSALVMLGVYAFNRRLAKQTKSQAMEAAAKDNLSDALVSIGTVIGIIGAQFQLFWFDPLAAIIVGIMICKTAWEIFSETSHMLTDGFDEHILNEYKKEIALVQGVKKVADVKARMLGNEIILDVTIQVDPQLNVVKSHEIADRIEAMMKEQHNIQTTHIHVEPAVHVPKRS</sequence>
<dbReference type="RefSeq" id="WP_111645679.1">
    <property type="nucleotide sequence ID" value="NZ_QLMH01000010.1"/>
</dbReference>
<dbReference type="Proteomes" id="UP000248555">
    <property type="component" value="Unassembled WGS sequence"/>
</dbReference>
<feature type="transmembrane region" description="Helical" evidence="7">
    <location>
        <begin position="12"/>
        <end position="32"/>
    </location>
</feature>
<comment type="caution">
    <text evidence="10">The sequence shown here is derived from an EMBL/GenBank/DDBJ whole genome shotgun (WGS) entry which is preliminary data.</text>
</comment>
<gene>
    <name evidence="10" type="ORF">B0I26_11072</name>
</gene>
<evidence type="ECO:0000259" key="8">
    <source>
        <dbReference type="Pfam" id="PF01545"/>
    </source>
</evidence>
<evidence type="ECO:0000256" key="2">
    <source>
        <dbReference type="ARBA" id="ARBA00008114"/>
    </source>
</evidence>
<dbReference type="NCBIfam" id="TIGR01297">
    <property type="entry name" value="CDF"/>
    <property type="match status" value="1"/>
</dbReference>
<keyword evidence="3" id="KW-0813">Transport</keyword>
<dbReference type="GO" id="GO:0016020">
    <property type="term" value="C:membrane"/>
    <property type="evidence" value="ECO:0007669"/>
    <property type="project" value="UniProtKB-SubCell"/>
</dbReference>
<dbReference type="OrthoDB" id="9806522at2"/>
<evidence type="ECO:0000256" key="5">
    <source>
        <dbReference type="ARBA" id="ARBA00022989"/>
    </source>
</evidence>
<dbReference type="PANTHER" id="PTHR43840">
    <property type="entry name" value="MITOCHONDRIAL METAL TRANSPORTER 1-RELATED"/>
    <property type="match status" value="1"/>
</dbReference>
<evidence type="ECO:0000256" key="3">
    <source>
        <dbReference type="ARBA" id="ARBA00022448"/>
    </source>
</evidence>